<evidence type="ECO:0000256" key="6">
    <source>
        <dbReference type="ARBA" id="ARBA00023125"/>
    </source>
</evidence>
<dbReference type="PROSITE" id="PS50110">
    <property type="entry name" value="RESPONSE_REGULATORY"/>
    <property type="match status" value="1"/>
</dbReference>
<keyword evidence="2" id="KW-0963">Cytoplasm</keyword>
<accession>A0A2I1JY18</accession>
<evidence type="ECO:0000313" key="13">
    <source>
        <dbReference type="Proteomes" id="UP000234384"/>
    </source>
</evidence>
<dbReference type="PANTHER" id="PTHR42713:SF3">
    <property type="entry name" value="TRANSCRIPTIONAL REGULATORY PROTEIN HPTR"/>
    <property type="match status" value="1"/>
</dbReference>
<comment type="caution">
    <text evidence="12">The sequence shown here is derived from an EMBL/GenBank/DDBJ whole genome shotgun (WGS) entry which is preliminary data.</text>
</comment>
<keyword evidence="7" id="KW-0804">Transcription</keyword>
<dbReference type="OrthoDB" id="9759232at2"/>
<dbReference type="CDD" id="cd17536">
    <property type="entry name" value="REC_YesN-like"/>
    <property type="match status" value="1"/>
</dbReference>
<evidence type="ECO:0000256" key="3">
    <source>
        <dbReference type="ARBA" id="ARBA00022553"/>
    </source>
</evidence>
<keyword evidence="5" id="KW-0805">Transcription regulation</keyword>
<comment type="subcellular location">
    <subcellularLocation>
        <location evidence="1">Cytoplasm</location>
    </subcellularLocation>
</comment>
<dbReference type="GO" id="GO:0043565">
    <property type="term" value="F:sequence-specific DNA binding"/>
    <property type="evidence" value="ECO:0007669"/>
    <property type="project" value="InterPro"/>
</dbReference>
<dbReference type="InterPro" id="IPR001789">
    <property type="entry name" value="Sig_transdc_resp-reg_receiver"/>
</dbReference>
<protein>
    <submittedName>
        <fullName evidence="12">DNA-binding response regulator</fullName>
    </submittedName>
</protein>
<dbReference type="GO" id="GO:0003700">
    <property type="term" value="F:DNA-binding transcription factor activity"/>
    <property type="evidence" value="ECO:0007669"/>
    <property type="project" value="InterPro"/>
</dbReference>
<dbReference type="AlphaFoldDB" id="A0A2I1JY18"/>
<dbReference type="SMART" id="SM00448">
    <property type="entry name" value="REC"/>
    <property type="match status" value="1"/>
</dbReference>
<dbReference type="SMART" id="SM00342">
    <property type="entry name" value="HTH_ARAC"/>
    <property type="match status" value="1"/>
</dbReference>
<evidence type="ECO:0000256" key="2">
    <source>
        <dbReference type="ARBA" id="ARBA00022490"/>
    </source>
</evidence>
<evidence type="ECO:0000256" key="4">
    <source>
        <dbReference type="ARBA" id="ARBA00023012"/>
    </source>
</evidence>
<dbReference type="RefSeq" id="WP_101954452.1">
    <property type="nucleotide sequence ID" value="NZ_PKHE01000014.1"/>
</dbReference>
<dbReference type="Gene3D" id="3.40.50.2300">
    <property type="match status" value="1"/>
</dbReference>
<evidence type="ECO:0000256" key="7">
    <source>
        <dbReference type="ARBA" id="ARBA00023163"/>
    </source>
</evidence>
<dbReference type="EMBL" id="PKHE01000014">
    <property type="protein sequence ID" value="PKY88281.1"/>
    <property type="molecule type" value="Genomic_DNA"/>
</dbReference>
<dbReference type="Pfam" id="PF00072">
    <property type="entry name" value="Response_reg"/>
    <property type="match status" value="1"/>
</dbReference>
<proteinExistence type="predicted"/>
<dbReference type="InterPro" id="IPR051552">
    <property type="entry name" value="HptR"/>
</dbReference>
<dbReference type="Gene3D" id="1.10.10.60">
    <property type="entry name" value="Homeodomain-like"/>
    <property type="match status" value="2"/>
</dbReference>
<dbReference type="InterPro" id="IPR018060">
    <property type="entry name" value="HTH_AraC"/>
</dbReference>
<dbReference type="SUPFAM" id="SSF46689">
    <property type="entry name" value="Homeodomain-like"/>
    <property type="match status" value="1"/>
</dbReference>
<feature type="coiled-coil region" evidence="9">
    <location>
        <begin position="109"/>
        <end position="156"/>
    </location>
</feature>
<keyword evidence="9" id="KW-0175">Coiled coil</keyword>
<evidence type="ECO:0000256" key="1">
    <source>
        <dbReference type="ARBA" id="ARBA00004496"/>
    </source>
</evidence>
<evidence type="ECO:0000256" key="9">
    <source>
        <dbReference type="SAM" id="Coils"/>
    </source>
</evidence>
<dbReference type="GO" id="GO:0000160">
    <property type="term" value="P:phosphorelay signal transduction system"/>
    <property type="evidence" value="ECO:0007669"/>
    <property type="project" value="UniProtKB-KW"/>
</dbReference>
<reference evidence="12 13" key="1">
    <citation type="submission" date="2017-12" db="EMBL/GenBank/DDBJ databases">
        <title>Phylogenetic diversity of female urinary microbiome.</title>
        <authorList>
            <person name="Thomas-White K."/>
            <person name="Wolfe A.J."/>
        </authorList>
    </citation>
    <scope>NUCLEOTIDE SEQUENCE [LARGE SCALE GENOMIC DNA]</scope>
    <source>
        <strain evidence="12 13">UMB0898</strain>
    </source>
</reference>
<gene>
    <name evidence="12" type="ORF">CYJ57_05790</name>
</gene>
<dbReference type="PANTHER" id="PTHR42713">
    <property type="entry name" value="HISTIDINE KINASE-RELATED"/>
    <property type="match status" value="1"/>
</dbReference>
<evidence type="ECO:0000256" key="8">
    <source>
        <dbReference type="PROSITE-ProRule" id="PRU00169"/>
    </source>
</evidence>
<evidence type="ECO:0000313" key="12">
    <source>
        <dbReference type="EMBL" id="PKY88281.1"/>
    </source>
</evidence>
<feature type="domain" description="Response regulatory" evidence="11">
    <location>
        <begin position="3"/>
        <end position="120"/>
    </location>
</feature>
<name>A0A2I1JY18_9LACT</name>
<evidence type="ECO:0000259" key="10">
    <source>
        <dbReference type="PROSITE" id="PS01124"/>
    </source>
</evidence>
<keyword evidence="4" id="KW-0902">Two-component regulatory system</keyword>
<feature type="domain" description="HTH araC/xylS-type" evidence="10">
    <location>
        <begin position="148"/>
        <end position="247"/>
    </location>
</feature>
<dbReference type="InterPro" id="IPR009057">
    <property type="entry name" value="Homeodomain-like_sf"/>
</dbReference>
<keyword evidence="3 8" id="KW-0597">Phosphoprotein</keyword>
<dbReference type="InterPro" id="IPR011006">
    <property type="entry name" value="CheY-like_superfamily"/>
</dbReference>
<dbReference type="GO" id="GO:0005737">
    <property type="term" value="C:cytoplasm"/>
    <property type="evidence" value="ECO:0007669"/>
    <property type="project" value="UniProtKB-SubCell"/>
</dbReference>
<sequence length="257" mass="29903">MYKLLIADDESIIRKGIKKLVNYDNLNISEVLEAEEGQEAVDLANTHHPDIILMDINMPEMDGLTAAKIIKDNNPNVYIIILTGYDYIEYAQTAIRAKVDEYILKPISKKEIEYILKNAIDNIDSLRKEQSIKDLKQTENVEIDEENKLIKEYIEENLFNIDLSLIKMSEDIGYNSNYLSVLVKKIYGIPFQDYINKKRMEKAKLLLLSTDMKNYEIAKSIGIEDVNYFMTKFKKYYNITPKQFKQGLSDEESTEKI</sequence>
<dbReference type="Proteomes" id="UP000234384">
    <property type="component" value="Unassembled WGS sequence"/>
</dbReference>
<evidence type="ECO:0000256" key="5">
    <source>
        <dbReference type="ARBA" id="ARBA00023015"/>
    </source>
</evidence>
<keyword evidence="6 12" id="KW-0238">DNA-binding</keyword>
<dbReference type="PROSITE" id="PS01124">
    <property type="entry name" value="HTH_ARAC_FAMILY_2"/>
    <property type="match status" value="1"/>
</dbReference>
<dbReference type="SUPFAM" id="SSF52172">
    <property type="entry name" value="CheY-like"/>
    <property type="match status" value="1"/>
</dbReference>
<evidence type="ECO:0000259" key="11">
    <source>
        <dbReference type="PROSITE" id="PS50110"/>
    </source>
</evidence>
<feature type="modified residue" description="4-aspartylphosphate" evidence="8">
    <location>
        <position position="55"/>
    </location>
</feature>
<organism evidence="12 13">
    <name type="scientific">Falseniella ignava</name>
    <dbReference type="NCBI Taxonomy" id="137730"/>
    <lineage>
        <taxon>Bacteria</taxon>
        <taxon>Bacillati</taxon>
        <taxon>Bacillota</taxon>
        <taxon>Bacilli</taxon>
        <taxon>Lactobacillales</taxon>
        <taxon>Aerococcaceae</taxon>
        <taxon>Falseniella</taxon>
    </lineage>
</organism>
<dbReference type="Pfam" id="PF12833">
    <property type="entry name" value="HTH_18"/>
    <property type="match status" value="1"/>
</dbReference>